<dbReference type="SUPFAM" id="SSF69500">
    <property type="entry name" value="DTD-like"/>
    <property type="match status" value="1"/>
</dbReference>
<dbReference type="CDD" id="cd00563">
    <property type="entry name" value="Dtyr_deacylase"/>
    <property type="match status" value="1"/>
</dbReference>
<gene>
    <name evidence="2" type="ORF">UFOPK3992_00790</name>
</gene>
<sequence length="149" mass="15739">MRALVQRVSRASVTVGDEVVGAIGPGLCVLVGVTHTDTATEAQRLAAKVWTLRCFDDDAGAMNLSAADVGGQVLVVSQFTLYGDTAKGRRPSYISAARPEQAEPLVEAVVRALRALGADVQTGRFRTTMQVELVNDGPVTLSLEVNAQE</sequence>
<protein>
    <submittedName>
        <fullName evidence="2">Unannotated protein</fullName>
    </submittedName>
</protein>
<accession>A0A6J7PKX1</accession>
<evidence type="ECO:0000313" key="2">
    <source>
        <dbReference type="EMBL" id="CAB5003332.1"/>
    </source>
</evidence>
<dbReference type="Pfam" id="PF02580">
    <property type="entry name" value="Tyr_Deacylase"/>
    <property type="match status" value="1"/>
</dbReference>
<dbReference type="NCBIfam" id="TIGR00256">
    <property type="entry name" value="D-aminoacyl-tRNA deacylase"/>
    <property type="match status" value="1"/>
</dbReference>
<dbReference type="PANTHER" id="PTHR10472">
    <property type="entry name" value="D-TYROSYL-TRNA TYR DEACYLASE"/>
    <property type="match status" value="1"/>
</dbReference>
<dbReference type="EMBL" id="CAFBOZ010000096">
    <property type="protein sequence ID" value="CAB5003332.1"/>
    <property type="molecule type" value="Genomic_DNA"/>
</dbReference>
<name>A0A6J7PKX1_9ZZZZ</name>
<dbReference type="InterPro" id="IPR003732">
    <property type="entry name" value="Daa-tRNA_deacyls_DTD"/>
</dbReference>
<dbReference type="GO" id="GO:0005737">
    <property type="term" value="C:cytoplasm"/>
    <property type="evidence" value="ECO:0007669"/>
    <property type="project" value="InterPro"/>
</dbReference>
<organism evidence="2">
    <name type="scientific">freshwater metagenome</name>
    <dbReference type="NCBI Taxonomy" id="449393"/>
    <lineage>
        <taxon>unclassified sequences</taxon>
        <taxon>metagenomes</taxon>
        <taxon>ecological metagenomes</taxon>
    </lineage>
</organism>
<dbReference type="InterPro" id="IPR023509">
    <property type="entry name" value="DTD-like_sf"/>
</dbReference>
<dbReference type="Gene3D" id="3.50.80.10">
    <property type="entry name" value="D-tyrosyl-tRNA(Tyr) deacylase"/>
    <property type="match status" value="1"/>
</dbReference>
<dbReference type="AlphaFoldDB" id="A0A6J7PKX1"/>
<proteinExistence type="inferred from homology"/>
<dbReference type="FunFam" id="3.50.80.10:FF:000001">
    <property type="entry name" value="D-aminoacyl-tRNA deacylase"/>
    <property type="match status" value="1"/>
</dbReference>
<comment type="similarity">
    <text evidence="1">Belongs to the DTD family.</text>
</comment>
<dbReference type="HAMAP" id="MF_00518">
    <property type="entry name" value="Deacylase_Dtd"/>
    <property type="match status" value="1"/>
</dbReference>
<dbReference type="PANTHER" id="PTHR10472:SF5">
    <property type="entry name" value="D-AMINOACYL-TRNA DEACYLASE 1"/>
    <property type="match status" value="1"/>
</dbReference>
<evidence type="ECO:0000256" key="1">
    <source>
        <dbReference type="ARBA" id="ARBA00009673"/>
    </source>
</evidence>
<reference evidence="2" key="1">
    <citation type="submission" date="2020-05" db="EMBL/GenBank/DDBJ databases">
        <authorList>
            <person name="Chiriac C."/>
            <person name="Salcher M."/>
            <person name="Ghai R."/>
            <person name="Kavagutti S V."/>
        </authorList>
    </citation>
    <scope>NUCLEOTIDE SEQUENCE</scope>
</reference>
<dbReference type="GO" id="GO:0051500">
    <property type="term" value="F:D-tyrosyl-tRNA(Tyr) deacylase activity"/>
    <property type="evidence" value="ECO:0007669"/>
    <property type="project" value="TreeGrafter"/>
</dbReference>